<evidence type="ECO:0000313" key="5">
    <source>
        <dbReference type="Proteomes" id="UP000601435"/>
    </source>
</evidence>
<sequence>MPAPSAREARADAKAADLSDSPRDDSKDEGFQSLCRVCRAQNVEYTSDLVIVARPRMPKLLLARRSAKARNRSPEHLHLDRRQLGRCPVLEEEARLRLLNYQNNAISRIEHLDNLPNLTFLDLYDNKIQVMENLEKCKNLRVLMLGKNQIQRIENLKTLEKLDVLDLHSNRIKEIQNVSHLTHLRVLNLAGNFLPNIFNLDGLVSLTELNIRRNSISTTAGVDQVPQLQRLFASHNNIVLHEDLRFLSAATNLRELTLDGNPISDKNKAYHVHIVTLCPNLEVLDNVKVEARKCIRAKPEFMEALEVPSQRSDAEIQASSSSVPDQPEQSGEDSEPTEPPVCIRSFVISPSPSAALNVAPATEEAVDARGEHTNTSNAADVPLAESSPPPKPKGSARGRDGLPARALHGLPKRPTTATARPSQAQPGLTDSLAISSIRSGTNLQRPSLPVSTQPMPMPKEQKTGSMTSEEVLQAIRLQWELVLQGKVAMTRHGYVRREHAAELSIFGRGLDALDKIDYQSVVTSIHFHYILIETLAGEIARLLKFKVLNSITFVQNQILDPRALEPFRRMPRLTSITIKENPVCSGRATLRVGIIRWLPHLRKINDQDVTDLERADACNLQAALPVLSSPDTTDSPEDLSAMVEGLISHACTVDERISAVHEHFGEIVRDAIREVWYDLAESSGTVPAMPLPSTGFTIDE</sequence>
<evidence type="ECO:0000256" key="2">
    <source>
        <dbReference type="ARBA" id="ARBA00022737"/>
    </source>
</evidence>
<dbReference type="AlphaFoldDB" id="A0A812QZV9"/>
<keyword evidence="5" id="KW-1185">Reference proteome</keyword>
<dbReference type="InterPro" id="IPR050576">
    <property type="entry name" value="Cilia_flagella_integrity"/>
</dbReference>
<feature type="compositionally biased region" description="Polar residues" evidence="3">
    <location>
        <begin position="415"/>
        <end position="428"/>
    </location>
</feature>
<feature type="region of interest" description="Disordered" evidence="3">
    <location>
        <begin position="440"/>
        <end position="464"/>
    </location>
</feature>
<dbReference type="PANTHER" id="PTHR45973:SF8">
    <property type="entry name" value="LEUCINE-RICH REPEAT-CONTAINING PROTEIN 49"/>
    <property type="match status" value="1"/>
</dbReference>
<feature type="region of interest" description="Disordered" evidence="3">
    <location>
        <begin position="358"/>
        <end position="428"/>
    </location>
</feature>
<name>A0A812QZV9_9DINO</name>
<evidence type="ECO:0000313" key="4">
    <source>
        <dbReference type="EMBL" id="CAE7411891.1"/>
    </source>
</evidence>
<dbReference type="SMART" id="SM00365">
    <property type="entry name" value="LRR_SD22"/>
    <property type="match status" value="5"/>
</dbReference>
<accession>A0A812QZV9</accession>
<keyword evidence="1" id="KW-0433">Leucine-rich repeat</keyword>
<dbReference type="Proteomes" id="UP000601435">
    <property type="component" value="Unassembled WGS sequence"/>
</dbReference>
<dbReference type="OrthoDB" id="413738at2759"/>
<feature type="compositionally biased region" description="Polar residues" evidence="3">
    <location>
        <begin position="317"/>
        <end position="329"/>
    </location>
</feature>
<organism evidence="4 5">
    <name type="scientific">Symbiodinium necroappetens</name>
    <dbReference type="NCBI Taxonomy" id="1628268"/>
    <lineage>
        <taxon>Eukaryota</taxon>
        <taxon>Sar</taxon>
        <taxon>Alveolata</taxon>
        <taxon>Dinophyceae</taxon>
        <taxon>Suessiales</taxon>
        <taxon>Symbiodiniaceae</taxon>
        <taxon>Symbiodinium</taxon>
    </lineage>
</organism>
<dbReference type="SUPFAM" id="SSF52058">
    <property type="entry name" value="L domain-like"/>
    <property type="match status" value="1"/>
</dbReference>
<dbReference type="PROSITE" id="PS51450">
    <property type="entry name" value="LRR"/>
    <property type="match status" value="5"/>
</dbReference>
<proteinExistence type="predicted"/>
<gene>
    <name evidence="4" type="primary">Lrrc49</name>
    <name evidence="4" type="ORF">SNEC2469_LOCUS11321</name>
</gene>
<evidence type="ECO:0000256" key="3">
    <source>
        <dbReference type="SAM" id="MobiDB-lite"/>
    </source>
</evidence>
<dbReference type="InterPro" id="IPR025875">
    <property type="entry name" value="Leu-rich_rpt_4"/>
</dbReference>
<reference evidence="4" key="1">
    <citation type="submission" date="2021-02" db="EMBL/GenBank/DDBJ databases">
        <authorList>
            <person name="Dougan E. K."/>
            <person name="Rhodes N."/>
            <person name="Thang M."/>
            <person name="Chan C."/>
        </authorList>
    </citation>
    <scope>NUCLEOTIDE SEQUENCE</scope>
</reference>
<dbReference type="PANTHER" id="PTHR45973">
    <property type="entry name" value="PROTEIN PHOSPHATASE 1 REGULATORY SUBUNIT SDS22-RELATED"/>
    <property type="match status" value="1"/>
</dbReference>
<comment type="caution">
    <text evidence="4">The sequence shown here is derived from an EMBL/GenBank/DDBJ whole genome shotgun (WGS) entry which is preliminary data.</text>
</comment>
<dbReference type="Pfam" id="PF12799">
    <property type="entry name" value="LRR_4"/>
    <property type="match status" value="1"/>
</dbReference>
<evidence type="ECO:0000256" key="1">
    <source>
        <dbReference type="ARBA" id="ARBA00022614"/>
    </source>
</evidence>
<dbReference type="InterPro" id="IPR001611">
    <property type="entry name" value="Leu-rich_rpt"/>
</dbReference>
<feature type="compositionally biased region" description="Polar residues" evidence="3">
    <location>
        <begin position="440"/>
        <end position="454"/>
    </location>
</feature>
<feature type="region of interest" description="Disordered" evidence="3">
    <location>
        <begin position="1"/>
        <end position="29"/>
    </location>
</feature>
<dbReference type="EMBL" id="CAJNJA010017959">
    <property type="protein sequence ID" value="CAE7411891.1"/>
    <property type="molecule type" value="Genomic_DNA"/>
</dbReference>
<feature type="region of interest" description="Disordered" evidence="3">
    <location>
        <begin position="306"/>
        <end position="343"/>
    </location>
</feature>
<keyword evidence="2" id="KW-0677">Repeat</keyword>
<protein>
    <submittedName>
        <fullName evidence="4">Lrrc49 protein</fullName>
    </submittedName>
</protein>
<dbReference type="Gene3D" id="3.80.10.10">
    <property type="entry name" value="Ribonuclease Inhibitor"/>
    <property type="match status" value="3"/>
</dbReference>
<dbReference type="InterPro" id="IPR032675">
    <property type="entry name" value="LRR_dom_sf"/>
</dbReference>
<feature type="compositionally biased region" description="Basic and acidic residues" evidence="3">
    <location>
        <begin position="7"/>
        <end position="29"/>
    </location>
</feature>